<evidence type="ECO:0000256" key="8">
    <source>
        <dbReference type="ARBA" id="ARBA00038962"/>
    </source>
</evidence>
<evidence type="ECO:0000256" key="10">
    <source>
        <dbReference type="PIRSR" id="PIRSR000105-1"/>
    </source>
</evidence>
<dbReference type="InterPro" id="IPR008927">
    <property type="entry name" value="6-PGluconate_DH-like_C_sf"/>
</dbReference>
<feature type="binding site" evidence="11">
    <location>
        <position position="108"/>
    </location>
    <ligand>
        <name>NAD(+)</name>
        <dbReference type="ChEBI" id="CHEBI:57540"/>
    </ligand>
</feature>
<sequence length="327" mass="34938">MSTCPAIACLGAGRMGRGIAVAFAYAGHNVAIVDFKAREADKFKALEAEALGEIRKTFASMARFGLLTEADIETLVSRVSVVPEAGAGAALSSSTIIFEGVPEVLEQKREALARASQLAGPSPIIASTTSTILVDDISSAVEHPERFLNAHWLNPAYLVPLVEVSPGAKTDPAITARVKEMLEGIGKVPVVCAATPGYIVPRIQAMAMNEAARMVEEGVASPEDIDKAIKYGFGFRFAVLGLLEFVDWGGGDILYYASKYLTGALNNDRYASPEIVGRNMAEGKIGLKTGEGFLNYEGLDVDAYREGRLSAFVDLLKHFQLQKPPVL</sequence>
<feature type="domain" description="3-hydroxyacyl-CoA dehydrogenase C-terminal" evidence="12">
    <location>
        <begin position="197"/>
        <end position="296"/>
    </location>
</feature>
<dbReference type="PIRSF" id="PIRSF000105">
    <property type="entry name" value="HCDH"/>
    <property type="match status" value="1"/>
</dbReference>
<evidence type="ECO:0000256" key="3">
    <source>
        <dbReference type="ARBA" id="ARBA00011738"/>
    </source>
</evidence>
<evidence type="ECO:0000256" key="5">
    <source>
        <dbReference type="ARBA" id="ARBA00022553"/>
    </source>
</evidence>
<organism evidence="14 15">
    <name type="scientific">Tardiphaga robiniae</name>
    <dbReference type="NCBI Taxonomy" id="943830"/>
    <lineage>
        <taxon>Bacteria</taxon>
        <taxon>Pseudomonadati</taxon>
        <taxon>Pseudomonadota</taxon>
        <taxon>Alphaproteobacteria</taxon>
        <taxon>Hyphomicrobiales</taxon>
        <taxon>Nitrobacteraceae</taxon>
        <taxon>Tardiphaga</taxon>
    </lineage>
</organism>
<dbReference type="PANTHER" id="PTHR48075">
    <property type="entry name" value="3-HYDROXYACYL-COA DEHYDROGENASE FAMILY PROTEIN"/>
    <property type="match status" value="1"/>
</dbReference>
<gene>
    <name evidence="14" type="ORF">HB776_01605</name>
</gene>
<dbReference type="GO" id="GO:0005737">
    <property type="term" value="C:cytoplasm"/>
    <property type="evidence" value="ECO:0007669"/>
    <property type="project" value="UniProtKB-SubCell"/>
</dbReference>
<feature type="binding site" evidence="11">
    <location>
        <position position="103"/>
    </location>
    <ligand>
        <name>NAD(+)</name>
        <dbReference type="ChEBI" id="CHEBI:57540"/>
    </ligand>
</feature>
<feature type="binding site" evidence="11">
    <location>
        <begin position="11"/>
        <end position="16"/>
    </location>
    <ligand>
        <name>NAD(+)</name>
        <dbReference type="ChEBI" id="CHEBI:57540"/>
    </ligand>
</feature>
<dbReference type="NCBIfam" id="NF006125">
    <property type="entry name" value="PRK08269.1"/>
    <property type="match status" value="1"/>
</dbReference>
<evidence type="ECO:0000259" key="13">
    <source>
        <dbReference type="Pfam" id="PF02737"/>
    </source>
</evidence>
<evidence type="ECO:0000256" key="4">
    <source>
        <dbReference type="ARBA" id="ARBA00022490"/>
    </source>
</evidence>
<dbReference type="GO" id="GO:0070403">
    <property type="term" value="F:NAD+ binding"/>
    <property type="evidence" value="ECO:0007669"/>
    <property type="project" value="InterPro"/>
</dbReference>
<comment type="subunit">
    <text evidence="3">Homodimer.</text>
</comment>
<feature type="binding site" evidence="11">
    <location>
        <position position="130"/>
    </location>
    <ligand>
        <name>NAD(+)</name>
        <dbReference type="ChEBI" id="CHEBI:57540"/>
    </ligand>
</feature>
<dbReference type="Proteomes" id="UP000515291">
    <property type="component" value="Chromosome"/>
</dbReference>
<dbReference type="KEGG" id="trb:HB776_01605"/>
<dbReference type="InterPro" id="IPR022694">
    <property type="entry name" value="3-OHacyl-CoA_DH"/>
</dbReference>
<feature type="domain" description="3-hydroxyacyl-CoA dehydrogenase NAD binding" evidence="13">
    <location>
        <begin position="7"/>
        <end position="193"/>
    </location>
</feature>
<dbReference type="EMBL" id="CP050292">
    <property type="protein sequence ID" value="QND70073.1"/>
    <property type="molecule type" value="Genomic_DNA"/>
</dbReference>
<dbReference type="InterPro" id="IPR006108">
    <property type="entry name" value="3HC_DH_C"/>
</dbReference>
<feature type="binding site" evidence="11">
    <location>
        <position position="288"/>
    </location>
    <ligand>
        <name>NAD(+)</name>
        <dbReference type="ChEBI" id="CHEBI:57540"/>
    </ligand>
</feature>
<keyword evidence="7 11" id="KW-0520">NAD</keyword>
<feature type="site" description="Important for catalytic activity" evidence="10">
    <location>
        <position position="151"/>
    </location>
</feature>
<dbReference type="AlphaFoldDB" id="A0A7G6TTJ1"/>
<evidence type="ECO:0000256" key="7">
    <source>
        <dbReference type="ARBA" id="ARBA00023027"/>
    </source>
</evidence>
<dbReference type="PANTHER" id="PTHR48075:SF1">
    <property type="entry name" value="LAMBDA-CRYSTALLIN HOMOLOG"/>
    <property type="match status" value="1"/>
</dbReference>
<keyword evidence="6 14" id="KW-0560">Oxidoreductase</keyword>
<name>A0A7G6TTJ1_9BRAD</name>
<dbReference type="SUPFAM" id="SSF48179">
    <property type="entry name" value="6-phosphogluconate dehydrogenase C-terminal domain-like"/>
    <property type="match status" value="1"/>
</dbReference>
<dbReference type="EC" id="1.1.1.45" evidence="8"/>
<keyword evidence="5" id="KW-0597">Phosphoprotein</keyword>
<evidence type="ECO:0000256" key="9">
    <source>
        <dbReference type="ARBA" id="ARBA00042709"/>
    </source>
</evidence>
<dbReference type="Gene3D" id="3.40.50.720">
    <property type="entry name" value="NAD(P)-binding Rossmann-like Domain"/>
    <property type="match status" value="1"/>
</dbReference>
<evidence type="ECO:0000313" key="15">
    <source>
        <dbReference type="Proteomes" id="UP000515291"/>
    </source>
</evidence>
<protein>
    <recommendedName>
        <fullName evidence="9">L-gulonate 3-dehydrogenase</fullName>
        <ecNumber evidence="8">1.1.1.45</ecNumber>
    </recommendedName>
    <alternativeName>
        <fullName evidence="9">L-gulonate 3-dehydrogenase</fullName>
    </alternativeName>
</protein>
<reference evidence="15" key="1">
    <citation type="journal article" date="2020" name="Mol. Plant Microbe">
        <title>Rhizobial microsymbionts of the narrowly endemic Oxytropis species growing in Kamchatka are characterized by significant genetic diversity and possess a set of genes that are associated with T3SS and T6SS secretion systems and can affect the development of symbiosis.</title>
        <authorList>
            <person name="Safronova V."/>
            <person name="Guro P."/>
            <person name="Sazanova A."/>
            <person name="Kuznetsova I."/>
            <person name="Belimov A."/>
            <person name="Yakubov V."/>
            <person name="Chirak E."/>
            <person name="Afonin A."/>
            <person name="Gogolev Y."/>
            <person name="Andronov E."/>
            <person name="Tikhonovich I."/>
        </authorList>
    </citation>
    <scope>NUCLEOTIDE SEQUENCE [LARGE SCALE GENOMIC DNA]</scope>
    <source>
        <strain evidence="15">581</strain>
    </source>
</reference>
<evidence type="ECO:0000256" key="1">
    <source>
        <dbReference type="ARBA" id="ARBA00004496"/>
    </source>
</evidence>
<keyword evidence="4" id="KW-0963">Cytoplasm</keyword>
<evidence type="ECO:0000259" key="12">
    <source>
        <dbReference type="Pfam" id="PF00725"/>
    </source>
</evidence>
<dbReference type="GO" id="GO:0006631">
    <property type="term" value="P:fatty acid metabolic process"/>
    <property type="evidence" value="ECO:0007669"/>
    <property type="project" value="InterPro"/>
</dbReference>
<evidence type="ECO:0000256" key="11">
    <source>
        <dbReference type="PIRSR" id="PIRSR000105-2"/>
    </source>
</evidence>
<dbReference type="Gene3D" id="1.10.1040.10">
    <property type="entry name" value="N-(1-d-carboxylethyl)-l-norvaline Dehydrogenase, domain 2"/>
    <property type="match status" value="1"/>
</dbReference>
<dbReference type="InterPro" id="IPR036291">
    <property type="entry name" value="NAD(P)-bd_dom_sf"/>
</dbReference>
<comment type="similarity">
    <text evidence="2">Belongs to the 3-hydroxyacyl-CoA dehydrogenase family.</text>
</comment>
<accession>A0A7G6TTJ1</accession>
<dbReference type="Pfam" id="PF00725">
    <property type="entry name" value="3HCDH"/>
    <property type="match status" value="1"/>
</dbReference>
<evidence type="ECO:0000313" key="14">
    <source>
        <dbReference type="EMBL" id="QND70073.1"/>
    </source>
</evidence>
<evidence type="ECO:0000256" key="2">
    <source>
        <dbReference type="ARBA" id="ARBA00009463"/>
    </source>
</evidence>
<dbReference type="GO" id="GO:0050104">
    <property type="term" value="F:L-gulonate 3-dehydrogenase activity"/>
    <property type="evidence" value="ECO:0007669"/>
    <property type="project" value="UniProtKB-EC"/>
</dbReference>
<dbReference type="InterPro" id="IPR006176">
    <property type="entry name" value="3-OHacyl-CoA_DH_NAD-bd"/>
</dbReference>
<feature type="binding site" evidence="11">
    <location>
        <position position="34"/>
    </location>
    <ligand>
        <name>NAD(+)</name>
        <dbReference type="ChEBI" id="CHEBI:57540"/>
    </ligand>
</feature>
<dbReference type="SUPFAM" id="SSF51735">
    <property type="entry name" value="NAD(P)-binding Rossmann-fold domains"/>
    <property type="match status" value="1"/>
</dbReference>
<proteinExistence type="inferred from homology"/>
<feature type="binding site" evidence="11">
    <location>
        <position position="154"/>
    </location>
    <ligand>
        <name>NAD(+)</name>
        <dbReference type="ChEBI" id="CHEBI:57540"/>
    </ligand>
</feature>
<comment type="subcellular location">
    <subcellularLocation>
        <location evidence="1">Cytoplasm</location>
    </subcellularLocation>
</comment>
<evidence type="ECO:0000256" key="6">
    <source>
        <dbReference type="ARBA" id="ARBA00023002"/>
    </source>
</evidence>
<dbReference type="Pfam" id="PF02737">
    <property type="entry name" value="3HCDH_N"/>
    <property type="match status" value="1"/>
</dbReference>
<dbReference type="InterPro" id="IPR013328">
    <property type="entry name" value="6PGD_dom2"/>
</dbReference>
<dbReference type="RefSeq" id="WP_184514540.1">
    <property type="nucleotide sequence ID" value="NZ_CP050292.1"/>
</dbReference>